<gene>
    <name evidence="1" type="ORF">OS493_033198</name>
</gene>
<dbReference type="EMBL" id="MU827820">
    <property type="protein sequence ID" value="KAJ7322035.1"/>
    <property type="molecule type" value="Genomic_DNA"/>
</dbReference>
<name>A0A9W9Y849_9CNID</name>
<evidence type="ECO:0000313" key="1">
    <source>
        <dbReference type="EMBL" id="KAJ7322035.1"/>
    </source>
</evidence>
<sequence>MIKQQNENISGGDEWFCQNEGDPWYISNEESQPHMTDPWASATGTDIWEMADYPDPFSVCDSTATLLQCHPILENDASLISGTHGNSAVSTALFPDVLSSLSSDFTDSDSCSDYKVHSSSDIDEDSDWEDVTEDSGALRFQFADPVARCWTQSCKVECFQESTYSTSSSLAHCNMYRMTIQGDRNTNGTQHWCIGPDRFFDWVRAEPSILFEDLVDSMPPRRKEHASQANASISDDLEFLCQENERDGLGVKPSLEFDERKKVLVGSTKKIDIDYIKNNPVPDPSELKKYESCFDQKDVCSECQENGFQSIEPQLRPCGKCISDGKKCVKFVIASYASDCEQKKTALEILQSQKEDEVKACQSNLRLTEGTPDAVHVGKCLKGSLANWWLVIDDCRVILAMLRTLRQDYKSETGKQLR</sequence>
<dbReference type="AlphaFoldDB" id="A0A9W9Y849"/>
<dbReference type="OrthoDB" id="5952660at2759"/>
<dbReference type="Proteomes" id="UP001163046">
    <property type="component" value="Unassembled WGS sequence"/>
</dbReference>
<comment type="caution">
    <text evidence="1">The sequence shown here is derived from an EMBL/GenBank/DDBJ whole genome shotgun (WGS) entry which is preliminary data.</text>
</comment>
<protein>
    <submittedName>
        <fullName evidence="1">Uncharacterized protein</fullName>
    </submittedName>
</protein>
<keyword evidence="2" id="KW-1185">Reference proteome</keyword>
<reference evidence="1" key="1">
    <citation type="submission" date="2023-01" db="EMBL/GenBank/DDBJ databases">
        <title>Genome assembly of the deep-sea coral Lophelia pertusa.</title>
        <authorList>
            <person name="Herrera S."/>
            <person name="Cordes E."/>
        </authorList>
    </citation>
    <scope>NUCLEOTIDE SEQUENCE</scope>
    <source>
        <strain evidence="1">USNM1676648</strain>
        <tissue evidence="1">Polyp</tissue>
    </source>
</reference>
<proteinExistence type="predicted"/>
<evidence type="ECO:0000313" key="2">
    <source>
        <dbReference type="Proteomes" id="UP001163046"/>
    </source>
</evidence>
<organism evidence="1 2">
    <name type="scientific">Desmophyllum pertusum</name>
    <dbReference type="NCBI Taxonomy" id="174260"/>
    <lineage>
        <taxon>Eukaryota</taxon>
        <taxon>Metazoa</taxon>
        <taxon>Cnidaria</taxon>
        <taxon>Anthozoa</taxon>
        <taxon>Hexacorallia</taxon>
        <taxon>Scleractinia</taxon>
        <taxon>Caryophylliina</taxon>
        <taxon>Caryophylliidae</taxon>
        <taxon>Desmophyllum</taxon>
    </lineage>
</organism>
<accession>A0A9W9Y849</accession>